<evidence type="ECO:0000256" key="3">
    <source>
        <dbReference type="ARBA" id="ARBA00012663"/>
    </source>
</evidence>
<dbReference type="Pfam" id="PF00933">
    <property type="entry name" value="Glyco_hydro_3"/>
    <property type="match status" value="1"/>
</dbReference>
<dbReference type="GO" id="GO:0004563">
    <property type="term" value="F:beta-N-acetylhexosaminidase activity"/>
    <property type="evidence" value="ECO:0007669"/>
    <property type="project" value="UniProtKB-EC"/>
</dbReference>
<dbReference type="AlphaFoldDB" id="A0A0R1YEF3"/>
<keyword evidence="5" id="KW-0326">Glycosidase</keyword>
<protein>
    <recommendedName>
        <fullName evidence="3">beta-N-acetylhexosaminidase</fullName>
        <ecNumber evidence="3">3.2.1.52</ecNumber>
    </recommendedName>
</protein>
<dbReference type="PANTHER" id="PTHR30480:SF13">
    <property type="entry name" value="BETA-HEXOSAMINIDASE"/>
    <property type="match status" value="1"/>
</dbReference>
<reference evidence="7 8" key="1">
    <citation type="journal article" date="2015" name="Genome Announc.">
        <title>Expanding the biotechnology potential of lactobacilli through comparative genomics of 213 strains and associated genera.</title>
        <authorList>
            <person name="Sun Z."/>
            <person name="Harris H.M."/>
            <person name="McCann A."/>
            <person name="Guo C."/>
            <person name="Argimon S."/>
            <person name="Zhang W."/>
            <person name="Yang X."/>
            <person name="Jeffery I.B."/>
            <person name="Cooney J.C."/>
            <person name="Kagawa T.F."/>
            <person name="Liu W."/>
            <person name="Song Y."/>
            <person name="Salvetti E."/>
            <person name="Wrobel A."/>
            <person name="Rasinkangas P."/>
            <person name="Parkhill J."/>
            <person name="Rea M.C."/>
            <person name="O'Sullivan O."/>
            <person name="Ritari J."/>
            <person name="Douillard F.P."/>
            <person name="Paul Ross R."/>
            <person name="Yang R."/>
            <person name="Briner A.E."/>
            <person name="Felis G.E."/>
            <person name="de Vos W.M."/>
            <person name="Barrangou R."/>
            <person name="Klaenhammer T.R."/>
            <person name="Caufield P.W."/>
            <person name="Cui Y."/>
            <person name="Zhang H."/>
            <person name="O'Toole P.W."/>
        </authorList>
    </citation>
    <scope>NUCLEOTIDE SEQUENCE [LARGE SCALE GENOMIC DNA]</scope>
    <source>
        <strain evidence="7 8">DSM 5661</strain>
    </source>
</reference>
<evidence type="ECO:0000256" key="1">
    <source>
        <dbReference type="ARBA" id="ARBA00001231"/>
    </source>
</evidence>
<dbReference type="SUPFAM" id="SSF51445">
    <property type="entry name" value="(Trans)glycosidases"/>
    <property type="match status" value="1"/>
</dbReference>
<feature type="domain" description="Glycoside hydrolase family 3 N-terminal" evidence="6">
    <location>
        <begin position="47"/>
        <end position="379"/>
    </location>
</feature>
<dbReference type="GO" id="GO:0005975">
    <property type="term" value="P:carbohydrate metabolic process"/>
    <property type="evidence" value="ECO:0007669"/>
    <property type="project" value="InterPro"/>
</dbReference>
<comment type="caution">
    <text evidence="7">The sequence shown here is derived from an EMBL/GenBank/DDBJ whole genome shotgun (WGS) entry which is preliminary data.</text>
</comment>
<name>A0A0R1YEF3_9LACO</name>
<evidence type="ECO:0000313" key="7">
    <source>
        <dbReference type="EMBL" id="KRM40698.1"/>
    </source>
</evidence>
<dbReference type="STRING" id="1423754.FC39_GL000182"/>
<evidence type="ECO:0000256" key="2">
    <source>
        <dbReference type="ARBA" id="ARBA00005336"/>
    </source>
</evidence>
<dbReference type="Gene3D" id="3.20.20.300">
    <property type="entry name" value="Glycoside hydrolase, family 3, N-terminal domain"/>
    <property type="match status" value="1"/>
</dbReference>
<dbReference type="RefSeq" id="WP_025080597.1">
    <property type="nucleotide sequence ID" value="NZ_AZGI01000011.1"/>
</dbReference>
<dbReference type="EMBL" id="AZGI01000011">
    <property type="protein sequence ID" value="KRM40698.1"/>
    <property type="molecule type" value="Genomic_DNA"/>
</dbReference>
<dbReference type="InterPro" id="IPR036962">
    <property type="entry name" value="Glyco_hydro_3_N_sf"/>
</dbReference>
<dbReference type="InterPro" id="IPR050226">
    <property type="entry name" value="NagZ_Beta-hexosaminidase"/>
</dbReference>
<evidence type="ECO:0000256" key="4">
    <source>
        <dbReference type="ARBA" id="ARBA00022801"/>
    </source>
</evidence>
<dbReference type="Proteomes" id="UP000051223">
    <property type="component" value="Unassembled WGS sequence"/>
</dbReference>
<dbReference type="InterPro" id="IPR017853">
    <property type="entry name" value="GH"/>
</dbReference>
<dbReference type="GO" id="GO:0009254">
    <property type="term" value="P:peptidoglycan turnover"/>
    <property type="evidence" value="ECO:0007669"/>
    <property type="project" value="TreeGrafter"/>
</dbReference>
<comment type="catalytic activity">
    <reaction evidence="1">
        <text>Hydrolysis of terminal non-reducing N-acetyl-D-hexosamine residues in N-acetyl-beta-D-hexosaminides.</text>
        <dbReference type="EC" id="3.2.1.52"/>
    </reaction>
</comment>
<dbReference type="EC" id="3.2.1.52" evidence="3"/>
<dbReference type="PATRIC" id="fig|1423754.3.peg.193"/>
<evidence type="ECO:0000256" key="5">
    <source>
        <dbReference type="ARBA" id="ARBA00023295"/>
    </source>
</evidence>
<sequence>MRFIKKAATLAVAGITLASYLSSISTNKVQAAATNHQIDTYIKKASLSQKIGQMFIARTPQKLGQAEHDAYKYNLGGYIVYDADMQNYTQKQFKNKMASYQKNVKLPLLVGIDQEGGSVSRLTHSGLVKSNGDEFKFPRDQYENAERAQKGSGMSTVVQYARDNASLLHKLGINWNYAPDADYSDDSSSFIYQRGFGGVKGRSSYNATANYIKNVVPAWQHDGLVAATLKHFPGYSDATDTHTDFAHVKKSKADIMKTDILPFKAGIKAGADSVMVTHVIYDKIDPTYPASLSKKVISLLRKDCKFNGVIVTDALEMGAIQNFAKKHGNQSVDVLAVKAGNDMLMTADYAKGIPAIAKAVNKGEISKSQINKSVKRILTMKNKLGLLSASDLQVRKNSKKFFKLNNISYTKKNTAVISGVAHKYAKVSLDNTDTKKVLTGKANKKGQFKLTVPLKATTQNFILNSDNYLGTNVHINSGKNQVAKKQINLNKVKYNKSNTIATISGQVADSGEEGSLTIAFKDAKTNKNLGSTVVGKDGKFSIKLSVGKKNETIKVSAQNNSDYADQNVVLKAK</sequence>
<keyword evidence="4" id="KW-0378">Hydrolase</keyword>
<gene>
    <name evidence="7" type="ORF">FC39_GL000182</name>
</gene>
<keyword evidence="8" id="KW-1185">Reference proteome</keyword>
<dbReference type="PANTHER" id="PTHR30480">
    <property type="entry name" value="BETA-HEXOSAMINIDASE-RELATED"/>
    <property type="match status" value="1"/>
</dbReference>
<evidence type="ECO:0000313" key="8">
    <source>
        <dbReference type="Proteomes" id="UP000051223"/>
    </source>
</evidence>
<evidence type="ECO:0000259" key="6">
    <source>
        <dbReference type="Pfam" id="PF00933"/>
    </source>
</evidence>
<accession>A0A0R1YEF3</accession>
<dbReference type="InterPro" id="IPR001764">
    <property type="entry name" value="Glyco_hydro_3_N"/>
</dbReference>
<dbReference type="OrthoDB" id="9805821at2"/>
<dbReference type="eggNOG" id="COG1472">
    <property type="taxonomic scope" value="Bacteria"/>
</dbReference>
<organism evidence="7 8">
    <name type="scientific">Lactobacillus hamsteri DSM 5661 = JCM 6256</name>
    <dbReference type="NCBI Taxonomy" id="1423754"/>
    <lineage>
        <taxon>Bacteria</taxon>
        <taxon>Bacillati</taxon>
        <taxon>Bacillota</taxon>
        <taxon>Bacilli</taxon>
        <taxon>Lactobacillales</taxon>
        <taxon>Lactobacillaceae</taxon>
        <taxon>Lactobacillus</taxon>
    </lineage>
</organism>
<comment type="similarity">
    <text evidence="2">Belongs to the glycosyl hydrolase 3 family.</text>
</comment>
<proteinExistence type="inferred from homology"/>